<proteinExistence type="predicted"/>
<dbReference type="InterPro" id="IPR040983">
    <property type="entry name" value="Bact_RF_family5"/>
</dbReference>
<evidence type="ECO:0000313" key="1">
    <source>
        <dbReference type="EMBL" id="KZD95281.1"/>
    </source>
</evidence>
<sequence>MIVFKRGKRKLTCEKGGIGMAIDSLINKLQYVQLEPPDKILSLYLNTDMRDPEQQGGEWKIALKSGFSRLKEYLAVSDPEEEKCLDGIRAKMNQYLNAMGKDMPRSLVFFVSDSGIWEPIKLQVPVDTRFYWEETAVLDQLKGLRQTYPSTAFILTQQHEVKIIETVLGKIEAVERYEYDMINESWKNCHSAVDKAARFEENRMREHVTENQSRLYKRLAASLDQKAAEKRWERMVIAGDKETADILDQHMNKPIHSKIQKNLLNENEHKVIEHLIKEA</sequence>
<dbReference type="EMBL" id="LJZV01000001">
    <property type="protein sequence ID" value="KZD95281.1"/>
    <property type="molecule type" value="Genomic_DNA"/>
</dbReference>
<dbReference type="Pfam" id="PF18846">
    <property type="entry name" value="baeRF_family5"/>
    <property type="match status" value="1"/>
</dbReference>
<organism evidence="1 2">
    <name type="scientific">Bacillus subtilis</name>
    <dbReference type="NCBI Taxonomy" id="1423"/>
    <lineage>
        <taxon>Bacteria</taxon>
        <taxon>Bacillati</taxon>
        <taxon>Bacillota</taxon>
        <taxon>Bacilli</taxon>
        <taxon>Bacillales</taxon>
        <taxon>Bacillaceae</taxon>
        <taxon>Bacillus</taxon>
    </lineage>
</organism>
<dbReference type="AlphaFoldDB" id="A0AAP1EAA6"/>
<protein>
    <recommendedName>
        <fullName evidence="3">Protein required for attachment to host cells</fullName>
    </recommendedName>
</protein>
<accession>A0AAP1EAA6</accession>
<evidence type="ECO:0008006" key="3">
    <source>
        <dbReference type="Google" id="ProtNLM"/>
    </source>
</evidence>
<evidence type="ECO:0000313" key="2">
    <source>
        <dbReference type="Proteomes" id="UP000076442"/>
    </source>
</evidence>
<comment type="caution">
    <text evidence="1">The sequence shown here is derived from an EMBL/GenBank/DDBJ whole genome shotgun (WGS) entry which is preliminary data.</text>
</comment>
<gene>
    <name evidence="1" type="ORF">B4122_0253</name>
</gene>
<name>A0AAP1EAA6_BACIU</name>
<dbReference type="Proteomes" id="UP000076442">
    <property type="component" value="Unassembled WGS sequence"/>
</dbReference>
<reference evidence="1 2" key="1">
    <citation type="submission" date="2015-09" db="EMBL/GenBank/DDBJ databases">
        <title>Spore heat resistance.</title>
        <authorList>
            <person name="Boekhorst J."/>
            <person name="Berendsen E.M."/>
            <person name="Wells-Bennik M.H."/>
            <person name="Kuipers O.P."/>
        </authorList>
    </citation>
    <scope>NUCLEOTIDE SEQUENCE [LARGE SCALE GENOMIC DNA]</scope>
    <source>
        <strain evidence="1 2">B4122</strain>
    </source>
</reference>